<sequence>MRRTQPPQSVPALQAEAICRGVHAPASAWLFTCSSVTPKQLQTNTRFTSRAGYKVVPYRRRPEGPTDR</sequence>
<reference evidence="2" key="1">
    <citation type="journal article" date="2019" name="Int. J. Syst. Evol. Microbiol.">
        <title>The Global Catalogue of Microorganisms (GCM) 10K type strain sequencing project: providing services to taxonomists for standard genome sequencing and annotation.</title>
        <authorList>
            <consortium name="The Broad Institute Genomics Platform"/>
            <consortium name="The Broad Institute Genome Sequencing Center for Infectious Disease"/>
            <person name="Wu L."/>
            <person name="Ma J."/>
        </authorList>
    </citation>
    <scope>NUCLEOTIDE SEQUENCE [LARGE SCALE GENOMIC DNA]</scope>
    <source>
        <strain evidence="2">JCM 17657</strain>
    </source>
</reference>
<protein>
    <submittedName>
        <fullName evidence="1">Uncharacterized protein</fullName>
    </submittedName>
</protein>
<evidence type="ECO:0000313" key="2">
    <source>
        <dbReference type="Proteomes" id="UP001500610"/>
    </source>
</evidence>
<keyword evidence="2" id="KW-1185">Reference proteome</keyword>
<evidence type="ECO:0000313" key="1">
    <source>
        <dbReference type="EMBL" id="GAA5002655.1"/>
    </source>
</evidence>
<comment type="caution">
    <text evidence="1">The sequence shown here is derived from an EMBL/GenBank/DDBJ whole genome shotgun (WGS) entry which is preliminary data.</text>
</comment>
<gene>
    <name evidence="1" type="ORF">GCM10023257_54370</name>
</gene>
<dbReference type="EMBL" id="BAABIV010000025">
    <property type="protein sequence ID" value="GAA5002655.1"/>
    <property type="molecule type" value="Genomic_DNA"/>
</dbReference>
<dbReference type="Proteomes" id="UP001500610">
    <property type="component" value="Unassembled WGS sequence"/>
</dbReference>
<name>A0ABP9IM44_9ACTN</name>
<organism evidence="1 2">
    <name type="scientific">Streptomyces hyderabadensis</name>
    <dbReference type="NCBI Taxonomy" id="598549"/>
    <lineage>
        <taxon>Bacteria</taxon>
        <taxon>Bacillati</taxon>
        <taxon>Actinomycetota</taxon>
        <taxon>Actinomycetes</taxon>
        <taxon>Kitasatosporales</taxon>
        <taxon>Streptomycetaceae</taxon>
        <taxon>Streptomyces</taxon>
    </lineage>
</organism>
<proteinExistence type="predicted"/>
<accession>A0ABP9IM44</accession>